<gene>
    <name evidence="4" type="ORF">K0504_02245</name>
</gene>
<reference evidence="4" key="1">
    <citation type="submission" date="2021-07" db="EMBL/GenBank/DDBJ databases">
        <title>Neiella marina sp. nov., isolated from the intestinal content of sea cucumber Apostichopus japonicus.</title>
        <authorList>
            <person name="Bai X."/>
        </authorList>
    </citation>
    <scope>NUCLEOTIDE SEQUENCE</scope>
    <source>
        <strain evidence="4">126</strain>
    </source>
</reference>
<feature type="domain" description="Carbohydrate-binding" evidence="2">
    <location>
        <begin position="40"/>
        <end position="196"/>
    </location>
</feature>
<feature type="domain" description="DUF5916" evidence="3">
    <location>
        <begin position="267"/>
        <end position="346"/>
    </location>
</feature>
<keyword evidence="1" id="KW-0732">Signal</keyword>
<dbReference type="Pfam" id="PF19313">
    <property type="entry name" value="DUF5916"/>
    <property type="match status" value="1"/>
</dbReference>
<evidence type="ECO:0000259" key="3">
    <source>
        <dbReference type="Pfam" id="PF19313"/>
    </source>
</evidence>
<dbReference type="CDD" id="cd09618">
    <property type="entry name" value="CBM9_like_2"/>
    <property type="match status" value="1"/>
</dbReference>
<sequence length="771" mass="87983">MKLITPLIMLLAFCLQLSVAQANTALSLKQMHSAPVKPVIDGVIDEAVWQSATKVVVDNEYYPADNVTSPINTIAYMYQDGEALYVAVEAHDPDPEQIRAIYRSRDTTKSDDRVGIIIDTFNDQRSAYEFFLNPLGVQEDRIKDQIRDKLDRSWDAIWSGAGRIHEHGYTVEFAIPFSELRFPETDEAMIWGIEFLRFRPRGSQNKYSSAPKERGDNCFLCQIPKYHGFEKISATSTLEITPSVVTSQTNSRELIESDDLPNYFDDKDSGDVDIEPGLDVRWAITQDNVLNLTINPDFSQVAADTDKLSINSSFSPSFPEKRDFFLEGSDNFKTSRMNLVHTRQIASPGYGLKFTGKLSVHNYGVLIADDEETHIILPSSQGDEEVELDEESKVAIGRYRLDVGEQSNVGVLFTQREAGDYKNTLGSIDGTYQPSKEHKLTYQAAFSDTSNPDSIREDDLTDDDGQDCIFNPYHPDCIQDSRILEDEETGGAFNARYQYIQPLYDVFVFYSDYDEDFRADLGDISQVGYEKIAFGGKHKWFGESGSPWTEWGVRGDWDKSTQQDGQKLEEESELYFYVDGPKRLEVELGVKGRDTFWNGKMYDETFYSLYTKIEPYKDLSVWSNIEIGDTIDKANSQPSDEERYEFGLDWRIGSHVSAKADMEYRTMDVAGGELFNVAKADVRVNVQFDLAHSLRLVLKGTVINKDKSLYEDEVLRKEKNIYTQLIYAYEPNPKTLCYIGYTDARYEDEEVDDLVQEERSVFMKLSYAFQL</sequence>
<dbReference type="SUPFAM" id="SSF49344">
    <property type="entry name" value="CBD9-like"/>
    <property type="match status" value="1"/>
</dbReference>
<evidence type="ECO:0000259" key="2">
    <source>
        <dbReference type="Pfam" id="PF06452"/>
    </source>
</evidence>
<evidence type="ECO:0000313" key="5">
    <source>
        <dbReference type="Proteomes" id="UP001166251"/>
    </source>
</evidence>
<protein>
    <submittedName>
        <fullName evidence="4">Carbohydrate binding family 9 domain-containing protein</fullName>
    </submittedName>
</protein>
<dbReference type="Pfam" id="PF06452">
    <property type="entry name" value="CBM9_1"/>
    <property type="match status" value="1"/>
</dbReference>
<comment type="caution">
    <text evidence="4">The sequence shown here is derived from an EMBL/GenBank/DDBJ whole genome shotgun (WGS) entry which is preliminary data.</text>
</comment>
<keyword evidence="5" id="KW-1185">Reference proteome</keyword>
<proteinExistence type="predicted"/>
<dbReference type="Proteomes" id="UP001166251">
    <property type="component" value="Unassembled WGS sequence"/>
</dbReference>
<dbReference type="Gene3D" id="2.60.40.1190">
    <property type="match status" value="1"/>
</dbReference>
<accession>A0ABS7EBY6</accession>
<name>A0ABS7EBY6_9GAMM</name>
<feature type="chain" id="PRO_5045757898" evidence="1">
    <location>
        <begin position="23"/>
        <end position="771"/>
    </location>
</feature>
<dbReference type="RefSeq" id="WP_220102529.1">
    <property type="nucleotide sequence ID" value="NZ_JAHZSS010000002.1"/>
</dbReference>
<organism evidence="4 5">
    <name type="scientific">Neiella holothuriorum</name>
    <dbReference type="NCBI Taxonomy" id="2870530"/>
    <lineage>
        <taxon>Bacteria</taxon>
        <taxon>Pseudomonadati</taxon>
        <taxon>Pseudomonadota</taxon>
        <taxon>Gammaproteobacteria</taxon>
        <taxon>Alteromonadales</taxon>
        <taxon>Echinimonadaceae</taxon>
        <taxon>Neiella</taxon>
    </lineage>
</organism>
<evidence type="ECO:0000256" key="1">
    <source>
        <dbReference type="SAM" id="SignalP"/>
    </source>
</evidence>
<dbReference type="InterPro" id="IPR045670">
    <property type="entry name" value="DUF5916"/>
</dbReference>
<evidence type="ECO:0000313" key="4">
    <source>
        <dbReference type="EMBL" id="MBW8189842.1"/>
    </source>
</evidence>
<feature type="signal peptide" evidence="1">
    <location>
        <begin position="1"/>
        <end position="22"/>
    </location>
</feature>
<dbReference type="InterPro" id="IPR010502">
    <property type="entry name" value="Carb-bd_dom_fam9"/>
</dbReference>
<dbReference type="EMBL" id="JAHZSS010000002">
    <property type="protein sequence ID" value="MBW8189842.1"/>
    <property type="molecule type" value="Genomic_DNA"/>
</dbReference>